<dbReference type="Pfam" id="PF05016">
    <property type="entry name" value="ParE_toxin"/>
    <property type="match status" value="1"/>
</dbReference>
<organism evidence="2">
    <name type="scientific">mine drainage metagenome</name>
    <dbReference type="NCBI Taxonomy" id="410659"/>
    <lineage>
        <taxon>unclassified sequences</taxon>
        <taxon>metagenomes</taxon>
        <taxon>ecological metagenomes</taxon>
    </lineage>
</organism>
<comment type="caution">
    <text evidence="2">The sequence shown here is derived from an EMBL/GenBank/DDBJ whole genome shotgun (WGS) entry which is preliminary data.</text>
</comment>
<dbReference type="InterPro" id="IPR007712">
    <property type="entry name" value="RelE/ParE_toxin"/>
</dbReference>
<proteinExistence type="predicted"/>
<dbReference type="EMBL" id="MLJW01001572">
    <property type="protein sequence ID" value="OIQ77620.1"/>
    <property type="molecule type" value="Genomic_DNA"/>
</dbReference>
<dbReference type="Gene3D" id="3.30.2310.20">
    <property type="entry name" value="RelE-like"/>
    <property type="match status" value="1"/>
</dbReference>
<evidence type="ECO:0000313" key="2">
    <source>
        <dbReference type="EMBL" id="OIQ77620.1"/>
    </source>
</evidence>
<name>A0A1J5QCI0_9ZZZZ</name>
<reference evidence="2" key="1">
    <citation type="submission" date="2016-10" db="EMBL/GenBank/DDBJ databases">
        <title>Sequence of Gallionella enrichment culture.</title>
        <authorList>
            <person name="Poehlein A."/>
            <person name="Muehling M."/>
            <person name="Daniel R."/>
        </authorList>
    </citation>
    <scope>NUCLEOTIDE SEQUENCE</scope>
</reference>
<gene>
    <name evidence="2" type="ORF">GALL_406860</name>
</gene>
<dbReference type="AlphaFoldDB" id="A0A1J5QCI0"/>
<dbReference type="InterPro" id="IPR035093">
    <property type="entry name" value="RelE/ParE_toxin_dom_sf"/>
</dbReference>
<keyword evidence="1" id="KW-1277">Toxin-antitoxin system</keyword>
<sequence length="100" mass="11693">MKKVSFHSEARLELLDQISYYEEEQPGLGQRFRAEIESAVALAASQPFIGSKYKYGTRRVFPRKFPCSVVYIPRDSEIVILAVAHFRRKPGYWRTRRITP</sequence>
<accession>A0A1J5QCI0</accession>
<protein>
    <submittedName>
        <fullName evidence="2">Plasmid stabilization system protein</fullName>
    </submittedName>
</protein>
<evidence type="ECO:0000256" key="1">
    <source>
        <dbReference type="ARBA" id="ARBA00022649"/>
    </source>
</evidence>